<proteinExistence type="predicted"/>
<dbReference type="InterPro" id="IPR003439">
    <property type="entry name" value="ABC_transporter-like_ATP-bd"/>
</dbReference>
<name>A0A9Q2S183_9RHOB</name>
<feature type="domain" description="ABC transporter" evidence="7">
    <location>
        <begin position="294"/>
        <end position="549"/>
    </location>
</feature>
<dbReference type="GO" id="GO:0005524">
    <property type="term" value="F:ATP binding"/>
    <property type="evidence" value="ECO:0007669"/>
    <property type="project" value="UniProtKB-KW"/>
</dbReference>
<evidence type="ECO:0000256" key="6">
    <source>
        <dbReference type="SAM" id="MobiDB-lite"/>
    </source>
</evidence>
<keyword evidence="11" id="KW-1185">Reference proteome</keyword>
<reference evidence="8 11" key="1">
    <citation type="submission" date="2021-01" db="EMBL/GenBank/DDBJ databases">
        <title>Diatom-associated Roseobacters Show Island Model of Population Structure.</title>
        <authorList>
            <person name="Qu L."/>
            <person name="Feng X."/>
            <person name="Chen Y."/>
            <person name="Li L."/>
            <person name="Wang X."/>
            <person name="Hu Z."/>
            <person name="Wang H."/>
            <person name="Luo H."/>
        </authorList>
    </citation>
    <scope>NUCLEOTIDE SEQUENCE</scope>
    <source>
        <strain evidence="9 11">CC28-63</strain>
        <strain evidence="8">CC28-69</strain>
    </source>
</reference>
<dbReference type="RefSeq" id="WP_203276030.1">
    <property type="nucleotide sequence ID" value="NZ_JAFBWV010000013.1"/>
</dbReference>
<feature type="compositionally biased region" description="Basic and acidic residues" evidence="6">
    <location>
        <begin position="18"/>
        <end position="30"/>
    </location>
</feature>
<keyword evidence="5 8" id="KW-0067">ATP-binding</keyword>
<dbReference type="PANTHER" id="PTHR43790">
    <property type="entry name" value="CARBOHYDRATE TRANSPORT ATP-BINDING PROTEIN MG119-RELATED"/>
    <property type="match status" value="1"/>
</dbReference>
<gene>
    <name evidence="8" type="ORF">JQX41_17715</name>
    <name evidence="9" type="ORF">JQX48_17730</name>
</gene>
<protein>
    <submittedName>
        <fullName evidence="8">Sugar ABC transporter ATP-binding protein</fullName>
    </submittedName>
</protein>
<dbReference type="SMART" id="SM00382">
    <property type="entry name" value="AAA"/>
    <property type="match status" value="2"/>
</dbReference>
<dbReference type="AlphaFoldDB" id="A0A9Q2S183"/>
<dbReference type="InterPro" id="IPR003593">
    <property type="entry name" value="AAA+_ATPase"/>
</dbReference>
<accession>A0A9Q2S183</accession>
<evidence type="ECO:0000256" key="1">
    <source>
        <dbReference type="ARBA" id="ARBA00022448"/>
    </source>
</evidence>
<evidence type="ECO:0000256" key="3">
    <source>
        <dbReference type="ARBA" id="ARBA00022737"/>
    </source>
</evidence>
<evidence type="ECO:0000256" key="5">
    <source>
        <dbReference type="ARBA" id="ARBA00022840"/>
    </source>
</evidence>
<evidence type="ECO:0000313" key="10">
    <source>
        <dbReference type="Proteomes" id="UP000755667"/>
    </source>
</evidence>
<dbReference type="EMBL" id="JAFBXE010000013">
    <property type="protein sequence ID" value="MBM2414161.1"/>
    <property type="molecule type" value="Genomic_DNA"/>
</dbReference>
<dbReference type="InterPro" id="IPR050107">
    <property type="entry name" value="ABC_carbohydrate_import_ATPase"/>
</dbReference>
<dbReference type="InterPro" id="IPR017871">
    <property type="entry name" value="ABC_transporter-like_CS"/>
</dbReference>
<dbReference type="Proteomes" id="UP000755667">
    <property type="component" value="Unassembled WGS sequence"/>
</dbReference>
<organism evidence="8 10">
    <name type="scientific">Marivita cryptomonadis</name>
    <dbReference type="NCBI Taxonomy" id="505252"/>
    <lineage>
        <taxon>Bacteria</taxon>
        <taxon>Pseudomonadati</taxon>
        <taxon>Pseudomonadota</taxon>
        <taxon>Alphaproteobacteria</taxon>
        <taxon>Rhodobacterales</taxon>
        <taxon>Roseobacteraceae</taxon>
        <taxon>Marivita</taxon>
    </lineage>
</organism>
<sequence length="573" mass="62127">MVPERGRLDLLPAPRRSSRVESRVRHEPGRPPRAGVQASLDKINETAHQMSAISVKNVSKNFGETRALRAASLAANFGEIHAIVGENGSGKSTLAKIISGVVPADSGAVDVLGHTPSSPTEAIAIGLSTIFQEMMLAESLTIWENVFAGSDSFWKRSSSTTEKKRRTKEILERLADCPIDPDWPVSSVPLSVKQWIVISRALLQKPKVLVFDESSAALDLEATSRLHHEMLALKADGTAVIIVTHRIAELVKFADQATVLRDGETVGQIGRADMTEENLLRLMSAKTDHSAKSVAKDRVAFGGGTPALRASNIALSTNGQSFNFQLFPGQIVGIAGLDGAGQTEFVRILAGIDKAPQGTVTVWDDKGEEHPVADLASAEANRIAYVSGDRKKEGIFANLSILENFGLALYGRYANKAGFIDRKALSDVFQKEKERLSIKFARRSDKITTLSGGNQQKVLIARAFALNPRIIILNDPARGVDIGTKQDLYTHLRAFAAEGGAVIYLSTEIEEFFNFADRADVFFEGGLFASYDEDQIGEETILGAMFGQSEPVEMSEVLEQELPSETQLQAVAQ</sequence>
<dbReference type="Gene3D" id="3.40.50.300">
    <property type="entry name" value="P-loop containing nucleotide triphosphate hydrolases"/>
    <property type="match status" value="2"/>
</dbReference>
<dbReference type="CDD" id="cd03215">
    <property type="entry name" value="ABC_Carb_Monos_II"/>
    <property type="match status" value="1"/>
</dbReference>
<dbReference type="PROSITE" id="PS00211">
    <property type="entry name" value="ABC_TRANSPORTER_1"/>
    <property type="match status" value="1"/>
</dbReference>
<feature type="region of interest" description="Disordered" evidence="6">
    <location>
        <begin position="1"/>
        <end position="36"/>
    </location>
</feature>
<dbReference type="Pfam" id="PF00005">
    <property type="entry name" value="ABC_tran"/>
    <property type="match status" value="2"/>
</dbReference>
<keyword evidence="3" id="KW-0677">Repeat</keyword>
<evidence type="ECO:0000313" key="11">
    <source>
        <dbReference type="Proteomes" id="UP000809440"/>
    </source>
</evidence>
<feature type="domain" description="ABC transporter" evidence="7">
    <location>
        <begin position="53"/>
        <end position="287"/>
    </location>
</feature>
<evidence type="ECO:0000256" key="4">
    <source>
        <dbReference type="ARBA" id="ARBA00022741"/>
    </source>
</evidence>
<dbReference type="Proteomes" id="UP000809440">
    <property type="component" value="Unassembled WGS sequence"/>
</dbReference>
<evidence type="ECO:0000256" key="2">
    <source>
        <dbReference type="ARBA" id="ARBA00022597"/>
    </source>
</evidence>
<dbReference type="PANTHER" id="PTHR43790:SF9">
    <property type="entry name" value="GALACTOFURANOSE TRANSPORTER ATP-BINDING PROTEIN YTFR"/>
    <property type="match status" value="1"/>
</dbReference>
<evidence type="ECO:0000259" key="7">
    <source>
        <dbReference type="PROSITE" id="PS50893"/>
    </source>
</evidence>
<dbReference type="GO" id="GO:0016887">
    <property type="term" value="F:ATP hydrolysis activity"/>
    <property type="evidence" value="ECO:0007669"/>
    <property type="project" value="InterPro"/>
</dbReference>
<dbReference type="EMBL" id="JAFBXF010000013">
    <property type="protein sequence ID" value="MBM2418831.1"/>
    <property type="molecule type" value="Genomic_DNA"/>
</dbReference>
<evidence type="ECO:0000313" key="9">
    <source>
        <dbReference type="EMBL" id="MBM2418831.1"/>
    </source>
</evidence>
<dbReference type="SUPFAM" id="SSF52540">
    <property type="entry name" value="P-loop containing nucleoside triphosphate hydrolases"/>
    <property type="match status" value="2"/>
</dbReference>
<keyword evidence="4" id="KW-0547">Nucleotide-binding</keyword>
<keyword evidence="1" id="KW-0813">Transport</keyword>
<dbReference type="PROSITE" id="PS50893">
    <property type="entry name" value="ABC_TRANSPORTER_2"/>
    <property type="match status" value="2"/>
</dbReference>
<keyword evidence="2" id="KW-0762">Sugar transport</keyword>
<comment type="caution">
    <text evidence="8">The sequence shown here is derived from an EMBL/GenBank/DDBJ whole genome shotgun (WGS) entry which is preliminary data.</text>
</comment>
<dbReference type="InterPro" id="IPR027417">
    <property type="entry name" value="P-loop_NTPase"/>
</dbReference>
<evidence type="ECO:0000313" key="8">
    <source>
        <dbReference type="EMBL" id="MBM2414161.1"/>
    </source>
</evidence>